<feature type="coiled-coil region" evidence="1">
    <location>
        <begin position="6"/>
        <end position="33"/>
    </location>
</feature>
<dbReference type="AlphaFoldDB" id="A0A0F9V058"/>
<dbReference type="EMBL" id="LAZR01000488">
    <property type="protein sequence ID" value="KKN66866.1"/>
    <property type="molecule type" value="Genomic_DNA"/>
</dbReference>
<evidence type="ECO:0000313" key="2">
    <source>
        <dbReference type="EMBL" id="KKN66866.1"/>
    </source>
</evidence>
<evidence type="ECO:0000256" key="1">
    <source>
        <dbReference type="SAM" id="Coils"/>
    </source>
</evidence>
<sequence>MWRCLKHVKKTELQEKREELAKLKQEFQEKVRLSSQFKEENLTYFFEPFKSSRRDNPYQQTIIDLFHQGKKIVLAPVSNKVGKTAVASNIVISWCLGYEPWSRVPRGTTDAVEVNGEFFKKSSLGKDPPVRIRVTGEDWTHSIGQTIIPELKKWAPRGAYTTRKNSQGVEFLWKWHNGSTIEIMTHDQDVKLFESWLGDGWWPDEPPPYPIWSAMARGLFMTGGKVLMPTTPLREAWVLDELVLSGRPDVGIVDDVNIWDNPYLYNHDMAELKKTGLSDENIEIYFQESMKSKQGPDVLKNMLIKLHGEIDGDIMWGDLIPNLYIERFVQDIADEDRMPRLFGQFKSLIGRVVKEYNPGIHDVEPFDIPTDWPVVAGIDFHLEKPHAISYYTINPSSMEYVIDEVFENMSSEDIADDIIRKKLKNTWRLEMAFIDPLSKGDLGFMKNRMTNSGNMENSFTIIRNRLSKHGIILEVGSKDKSSGIDNIRRKFKGPNGLPTLFFFDTCNMHRHQMMRWVFDDKGKPKKEDDDFPESLYRWTNFGIKYTDPIDMNRKPVYMEMGIV</sequence>
<dbReference type="Gene3D" id="3.30.420.280">
    <property type="match status" value="1"/>
</dbReference>
<reference evidence="2" key="1">
    <citation type="journal article" date="2015" name="Nature">
        <title>Complex archaea that bridge the gap between prokaryotes and eukaryotes.</title>
        <authorList>
            <person name="Spang A."/>
            <person name="Saw J.H."/>
            <person name="Jorgensen S.L."/>
            <person name="Zaremba-Niedzwiedzka K."/>
            <person name="Martijn J."/>
            <person name="Lind A.E."/>
            <person name="van Eijk R."/>
            <person name="Schleper C."/>
            <person name="Guy L."/>
            <person name="Ettema T.J."/>
        </authorList>
    </citation>
    <scope>NUCLEOTIDE SEQUENCE</scope>
</reference>
<evidence type="ECO:0008006" key="3">
    <source>
        <dbReference type="Google" id="ProtNLM"/>
    </source>
</evidence>
<accession>A0A0F9V058</accession>
<organism evidence="2">
    <name type="scientific">marine sediment metagenome</name>
    <dbReference type="NCBI Taxonomy" id="412755"/>
    <lineage>
        <taxon>unclassified sequences</taxon>
        <taxon>metagenomes</taxon>
        <taxon>ecological metagenomes</taxon>
    </lineage>
</organism>
<proteinExistence type="predicted"/>
<name>A0A0F9V058_9ZZZZ</name>
<comment type="caution">
    <text evidence="2">The sequence shown here is derived from an EMBL/GenBank/DDBJ whole genome shotgun (WGS) entry which is preliminary data.</text>
</comment>
<gene>
    <name evidence="2" type="ORF">LCGC14_0467340</name>
</gene>
<protein>
    <recommendedName>
        <fullName evidence="3">Terminase large subunit gp17-like C-terminal domain-containing protein</fullName>
    </recommendedName>
</protein>
<keyword evidence="1" id="KW-0175">Coiled coil</keyword>
<dbReference type="Gene3D" id="3.40.50.300">
    <property type="entry name" value="P-loop containing nucleotide triphosphate hydrolases"/>
    <property type="match status" value="1"/>
</dbReference>
<dbReference type="InterPro" id="IPR027417">
    <property type="entry name" value="P-loop_NTPase"/>
</dbReference>